<keyword evidence="4 6" id="KW-1133">Transmembrane helix</keyword>
<keyword evidence="2" id="KW-1003">Cell membrane</keyword>
<comment type="subcellular location">
    <subcellularLocation>
        <location evidence="1">Cell membrane</location>
        <topology evidence="1">Multi-pass membrane protein</topology>
    </subcellularLocation>
</comment>
<keyword evidence="5 6" id="KW-0472">Membrane</keyword>
<feature type="transmembrane region" description="Helical" evidence="6">
    <location>
        <begin position="113"/>
        <end position="133"/>
    </location>
</feature>
<keyword evidence="3 6" id="KW-0812">Transmembrane</keyword>
<comment type="caution">
    <text evidence="7">The sequence shown here is derived from an EMBL/GenBank/DDBJ whole genome shotgun (WGS) entry which is preliminary data.</text>
</comment>
<evidence type="ECO:0000256" key="1">
    <source>
        <dbReference type="ARBA" id="ARBA00004651"/>
    </source>
</evidence>
<accession>A0A644UFX6</accession>
<gene>
    <name evidence="7" type="ORF">SDC9_23602</name>
</gene>
<evidence type="ECO:0000256" key="3">
    <source>
        <dbReference type="ARBA" id="ARBA00022692"/>
    </source>
</evidence>
<evidence type="ECO:0000256" key="4">
    <source>
        <dbReference type="ARBA" id="ARBA00022989"/>
    </source>
</evidence>
<dbReference type="AlphaFoldDB" id="A0A644UFX6"/>
<dbReference type="GO" id="GO:0005886">
    <property type="term" value="C:plasma membrane"/>
    <property type="evidence" value="ECO:0007669"/>
    <property type="project" value="UniProtKB-SubCell"/>
</dbReference>
<evidence type="ECO:0008006" key="8">
    <source>
        <dbReference type="Google" id="ProtNLM"/>
    </source>
</evidence>
<feature type="transmembrane region" description="Helical" evidence="6">
    <location>
        <begin position="59"/>
        <end position="77"/>
    </location>
</feature>
<protein>
    <recommendedName>
        <fullName evidence="8">Phosphate-starvation-inducible E</fullName>
    </recommendedName>
</protein>
<organism evidence="7">
    <name type="scientific">bioreactor metagenome</name>
    <dbReference type="NCBI Taxonomy" id="1076179"/>
    <lineage>
        <taxon>unclassified sequences</taxon>
        <taxon>metagenomes</taxon>
        <taxon>ecological metagenomes</taxon>
    </lineage>
</organism>
<evidence type="ECO:0000256" key="2">
    <source>
        <dbReference type="ARBA" id="ARBA00022475"/>
    </source>
</evidence>
<evidence type="ECO:0000256" key="6">
    <source>
        <dbReference type="SAM" id="Phobius"/>
    </source>
</evidence>
<sequence length="153" mass="16663">MADMDMFPRTQRFLVKGCSLVTIAIYILIAALLIITALIGTLETLKMISLALENPTQAALTNVLQGILLIIVIATLIDMVQSYVRAGRVLVRPILIAGVTTMVRRLLVTDLTFVDIVGTTIVILGLTVAMIYLGREDRNVASFLSESGDKKET</sequence>
<evidence type="ECO:0000313" key="7">
    <source>
        <dbReference type="EMBL" id="MPL77742.1"/>
    </source>
</evidence>
<dbReference type="EMBL" id="VSSQ01000109">
    <property type="protein sequence ID" value="MPL77742.1"/>
    <property type="molecule type" value="Genomic_DNA"/>
</dbReference>
<dbReference type="Pfam" id="PF06146">
    <property type="entry name" value="PsiE"/>
    <property type="match status" value="1"/>
</dbReference>
<proteinExistence type="predicted"/>
<evidence type="ECO:0000256" key="5">
    <source>
        <dbReference type="ARBA" id="ARBA00023136"/>
    </source>
</evidence>
<feature type="transmembrane region" description="Helical" evidence="6">
    <location>
        <begin position="89"/>
        <end position="107"/>
    </location>
</feature>
<reference evidence="7" key="1">
    <citation type="submission" date="2019-08" db="EMBL/GenBank/DDBJ databases">
        <authorList>
            <person name="Kucharzyk K."/>
            <person name="Murdoch R.W."/>
            <person name="Higgins S."/>
            <person name="Loffler F."/>
        </authorList>
    </citation>
    <scope>NUCLEOTIDE SEQUENCE</scope>
</reference>
<name>A0A644UFX6_9ZZZZ</name>
<dbReference type="InterPro" id="IPR020948">
    <property type="entry name" value="P_starv_induced_PsiE-like"/>
</dbReference>
<feature type="transmembrane region" description="Helical" evidence="6">
    <location>
        <begin position="20"/>
        <end position="39"/>
    </location>
</feature>